<sequence>MKDIVSISLVGCALSLVARGGLLNKLLGDVSIEINACPQLAIDLSGNPSQDSPPVFQSSNPACPNYLPPSEPLDAVSSAQNVTSATPTPGLDAAATVYPGGYEFNPQQLPILVNSMLPVAPGGAHSPMLANPSAGNARPGVSYSASNPQQLVDNAAAVNTAAGPPARMPGSPDTASTPSGSRYSASNPQPLVDNAAAINTAAGPPARAPGNPSSAATPSGPRYSAAIPQQLVDNAAAVNTAGGPPAWLPGSPGAAVMPSSPRYNAANQPLPPVQPNNLPPLVADTAAAYAGKSPAALDSVRYNTAVILPVPTQFADLPLVDDEADTRPDVVSTPNPAVPLVWVDEPFVPAVIPTTTPASVASTTTTCTHRGPANGYRSSALQPAGAQQAAPALPANTASAIYSGATPVVAPASARQPINPTPIPAHPVYGNTYGAAAAAPTALAAPRIPRIPMSTADGLAVGAPRSAGHFVEQNIDATVTVTALADLPPRVLHAMRHMGAFEFTS</sequence>
<accession>A0ACC1M5Q8</accession>
<proteinExistence type="predicted"/>
<gene>
    <name evidence="1" type="ORF">IWW38_001508</name>
</gene>
<evidence type="ECO:0000313" key="2">
    <source>
        <dbReference type="Proteomes" id="UP001139981"/>
    </source>
</evidence>
<comment type="caution">
    <text evidence="1">The sequence shown here is derived from an EMBL/GenBank/DDBJ whole genome shotgun (WGS) entry which is preliminary data.</text>
</comment>
<dbReference type="EMBL" id="JANBVB010000078">
    <property type="protein sequence ID" value="KAJ2898098.1"/>
    <property type="molecule type" value="Genomic_DNA"/>
</dbReference>
<keyword evidence="2" id="KW-1185">Reference proteome</keyword>
<protein>
    <submittedName>
        <fullName evidence="1">Uncharacterized protein</fullName>
    </submittedName>
</protein>
<evidence type="ECO:0000313" key="1">
    <source>
        <dbReference type="EMBL" id="KAJ2898098.1"/>
    </source>
</evidence>
<name>A0ACC1M5Q8_9FUNG</name>
<organism evidence="1 2">
    <name type="scientific">Coemansia aciculifera</name>
    <dbReference type="NCBI Taxonomy" id="417176"/>
    <lineage>
        <taxon>Eukaryota</taxon>
        <taxon>Fungi</taxon>
        <taxon>Fungi incertae sedis</taxon>
        <taxon>Zoopagomycota</taxon>
        <taxon>Kickxellomycotina</taxon>
        <taxon>Kickxellomycetes</taxon>
        <taxon>Kickxellales</taxon>
        <taxon>Kickxellaceae</taxon>
        <taxon>Coemansia</taxon>
    </lineage>
</organism>
<reference evidence="1" key="1">
    <citation type="submission" date="2022-07" db="EMBL/GenBank/DDBJ databases">
        <title>Phylogenomic reconstructions and comparative analyses of Kickxellomycotina fungi.</title>
        <authorList>
            <person name="Reynolds N.K."/>
            <person name="Stajich J.E."/>
            <person name="Barry K."/>
            <person name="Grigoriev I.V."/>
            <person name="Crous P."/>
            <person name="Smith M.E."/>
        </authorList>
    </citation>
    <scope>NUCLEOTIDE SEQUENCE</scope>
    <source>
        <strain evidence="1">CBS 190363</strain>
    </source>
</reference>
<dbReference type="Proteomes" id="UP001139981">
    <property type="component" value="Unassembled WGS sequence"/>
</dbReference>